<sequence>METACKSRRASDPFTGSLSIASLKEIRAEDDLFSTYIDIKKISGEGGASNDSVHTGTSGKNEEDKRPGGSGSGSISIERLQWLALVQGRAQETKPSPSFSFDLSSAGSAFLLVGVGPQPSLVAKSFSI</sequence>
<evidence type="ECO:0000313" key="3">
    <source>
        <dbReference type="Proteomes" id="UP001341840"/>
    </source>
</evidence>
<protein>
    <submittedName>
        <fullName evidence="2">Uncharacterized protein</fullName>
    </submittedName>
</protein>
<reference evidence="2 3" key="1">
    <citation type="journal article" date="2023" name="Plants (Basel)">
        <title>Bridging the Gap: Combining Genomics and Transcriptomics Approaches to Understand Stylosanthes scabra, an Orphan Legume from the Brazilian Caatinga.</title>
        <authorList>
            <person name="Ferreira-Neto J.R.C."/>
            <person name="da Silva M.D."/>
            <person name="Binneck E."/>
            <person name="de Melo N.F."/>
            <person name="da Silva R.H."/>
            <person name="de Melo A.L.T.M."/>
            <person name="Pandolfi V."/>
            <person name="Bustamante F.O."/>
            <person name="Brasileiro-Vidal A.C."/>
            <person name="Benko-Iseppon A.M."/>
        </authorList>
    </citation>
    <scope>NUCLEOTIDE SEQUENCE [LARGE SCALE GENOMIC DNA]</scope>
    <source>
        <tissue evidence="2">Leaves</tissue>
    </source>
</reference>
<evidence type="ECO:0000313" key="2">
    <source>
        <dbReference type="EMBL" id="MED6108242.1"/>
    </source>
</evidence>
<feature type="region of interest" description="Disordered" evidence="1">
    <location>
        <begin position="42"/>
        <end position="74"/>
    </location>
</feature>
<dbReference type="EMBL" id="JASCZI010000073">
    <property type="protein sequence ID" value="MED6108242.1"/>
    <property type="molecule type" value="Genomic_DNA"/>
</dbReference>
<organism evidence="2 3">
    <name type="scientific">Stylosanthes scabra</name>
    <dbReference type="NCBI Taxonomy" id="79078"/>
    <lineage>
        <taxon>Eukaryota</taxon>
        <taxon>Viridiplantae</taxon>
        <taxon>Streptophyta</taxon>
        <taxon>Embryophyta</taxon>
        <taxon>Tracheophyta</taxon>
        <taxon>Spermatophyta</taxon>
        <taxon>Magnoliopsida</taxon>
        <taxon>eudicotyledons</taxon>
        <taxon>Gunneridae</taxon>
        <taxon>Pentapetalae</taxon>
        <taxon>rosids</taxon>
        <taxon>fabids</taxon>
        <taxon>Fabales</taxon>
        <taxon>Fabaceae</taxon>
        <taxon>Papilionoideae</taxon>
        <taxon>50 kb inversion clade</taxon>
        <taxon>dalbergioids sensu lato</taxon>
        <taxon>Dalbergieae</taxon>
        <taxon>Pterocarpus clade</taxon>
        <taxon>Stylosanthes</taxon>
    </lineage>
</organism>
<gene>
    <name evidence="2" type="ORF">PIB30_021860</name>
</gene>
<keyword evidence="3" id="KW-1185">Reference proteome</keyword>
<evidence type="ECO:0000256" key="1">
    <source>
        <dbReference type="SAM" id="MobiDB-lite"/>
    </source>
</evidence>
<accession>A0ABU6Q8Q0</accession>
<feature type="compositionally biased region" description="Polar residues" evidence="1">
    <location>
        <begin position="49"/>
        <end position="59"/>
    </location>
</feature>
<proteinExistence type="predicted"/>
<comment type="caution">
    <text evidence="2">The sequence shown here is derived from an EMBL/GenBank/DDBJ whole genome shotgun (WGS) entry which is preliminary data.</text>
</comment>
<name>A0ABU6Q8Q0_9FABA</name>
<dbReference type="Proteomes" id="UP001341840">
    <property type="component" value="Unassembled WGS sequence"/>
</dbReference>